<dbReference type="EMBL" id="VDGE01000001">
    <property type="protein sequence ID" value="TNC78535.1"/>
    <property type="molecule type" value="Genomic_DNA"/>
</dbReference>
<evidence type="ECO:0000313" key="2">
    <source>
        <dbReference type="Proteomes" id="UP000305681"/>
    </source>
</evidence>
<protein>
    <submittedName>
        <fullName evidence="1">Uncharacterized protein</fullName>
    </submittedName>
</protein>
<dbReference type="Pfam" id="PF22491">
    <property type="entry name" value="DUF6988"/>
    <property type="match status" value="1"/>
</dbReference>
<reference evidence="1 2" key="1">
    <citation type="submission" date="2019-06" db="EMBL/GenBank/DDBJ databases">
        <title>Genome sequence of Janthinobacterium lividum UCD_MED1.</title>
        <authorList>
            <person name="De Leon M.E."/>
            <person name="Jospin G."/>
        </authorList>
    </citation>
    <scope>NUCLEOTIDE SEQUENCE [LARGE SCALE GENOMIC DNA]</scope>
    <source>
        <strain evidence="1 2">UCD_MED1</strain>
    </source>
</reference>
<sequence>MTKLIDALIAELQDGVTWIDKHYANLSVPSEEEVIQVAAGCFDIAIELQSGILLLCRARSFALVFAAQRLIFEAVIRGLFIQYCIDEKKFNAFKNGETLGKYDSMIVEIENKLGDEVLDFEKFRARLEGSMHHFTHTGYQHVARRYAADILGPNYSERDICTAINLTAFFGFQAAARMAIIANKPELATATKEKIVAYSSRYMLLKKQFSQSSEKESK</sequence>
<organism evidence="1 2">
    <name type="scientific">Janthinobacterium lividum</name>
    <dbReference type="NCBI Taxonomy" id="29581"/>
    <lineage>
        <taxon>Bacteria</taxon>
        <taxon>Pseudomonadati</taxon>
        <taxon>Pseudomonadota</taxon>
        <taxon>Betaproteobacteria</taxon>
        <taxon>Burkholderiales</taxon>
        <taxon>Oxalobacteraceae</taxon>
        <taxon>Janthinobacterium</taxon>
    </lineage>
</organism>
<gene>
    <name evidence="1" type="ORF">FHI69_04415</name>
</gene>
<dbReference type="InterPro" id="IPR054257">
    <property type="entry name" value="DUF6988"/>
</dbReference>
<dbReference type="AlphaFoldDB" id="A0A5C4NXW1"/>
<proteinExistence type="predicted"/>
<accession>A0A5C4NXW1</accession>
<name>A0A5C4NXW1_9BURK</name>
<comment type="caution">
    <text evidence="1">The sequence shown here is derived from an EMBL/GenBank/DDBJ whole genome shotgun (WGS) entry which is preliminary data.</text>
</comment>
<dbReference type="RefSeq" id="WP_139089647.1">
    <property type="nucleotide sequence ID" value="NZ_VDGE01000001.1"/>
</dbReference>
<dbReference type="Proteomes" id="UP000305681">
    <property type="component" value="Unassembled WGS sequence"/>
</dbReference>
<evidence type="ECO:0000313" key="1">
    <source>
        <dbReference type="EMBL" id="TNC78535.1"/>
    </source>
</evidence>